<gene>
    <name evidence="1" type="ORF">PoB_004699500</name>
</gene>
<dbReference type="AlphaFoldDB" id="A0AAV4BN83"/>
<protein>
    <submittedName>
        <fullName evidence="1">Uncharacterized protein</fullName>
    </submittedName>
</protein>
<organism evidence="1 2">
    <name type="scientific">Plakobranchus ocellatus</name>
    <dbReference type="NCBI Taxonomy" id="259542"/>
    <lineage>
        <taxon>Eukaryota</taxon>
        <taxon>Metazoa</taxon>
        <taxon>Spiralia</taxon>
        <taxon>Lophotrochozoa</taxon>
        <taxon>Mollusca</taxon>
        <taxon>Gastropoda</taxon>
        <taxon>Heterobranchia</taxon>
        <taxon>Euthyneura</taxon>
        <taxon>Panpulmonata</taxon>
        <taxon>Sacoglossa</taxon>
        <taxon>Placobranchoidea</taxon>
        <taxon>Plakobranchidae</taxon>
        <taxon>Plakobranchus</taxon>
    </lineage>
</organism>
<feature type="non-terminal residue" evidence="1">
    <location>
        <position position="107"/>
    </location>
</feature>
<comment type="caution">
    <text evidence="1">The sequence shown here is derived from an EMBL/GenBank/DDBJ whole genome shotgun (WGS) entry which is preliminary data.</text>
</comment>
<dbReference type="Proteomes" id="UP000735302">
    <property type="component" value="Unassembled WGS sequence"/>
</dbReference>
<evidence type="ECO:0000313" key="1">
    <source>
        <dbReference type="EMBL" id="GFO20490.1"/>
    </source>
</evidence>
<evidence type="ECO:0000313" key="2">
    <source>
        <dbReference type="Proteomes" id="UP000735302"/>
    </source>
</evidence>
<accession>A0AAV4BN83</accession>
<sequence length="107" mass="11087">MYLSLSVGNCFKTTTTTTATATTTTATTTTTTTAAAAAAAATAATKTTTATTILTFYCYIANCYNGNSSKVYSTLDKNNIQDNSIEIPSSSRTAVTKLLTKSASIIK</sequence>
<name>A0AAV4BN83_9GAST</name>
<keyword evidence="2" id="KW-1185">Reference proteome</keyword>
<dbReference type="EMBL" id="BLXT01005157">
    <property type="protein sequence ID" value="GFO20490.1"/>
    <property type="molecule type" value="Genomic_DNA"/>
</dbReference>
<proteinExistence type="predicted"/>
<reference evidence="1 2" key="1">
    <citation type="journal article" date="2021" name="Elife">
        <title>Chloroplast acquisition without the gene transfer in kleptoplastic sea slugs, Plakobranchus ocellatus.</title>
        <authorList>
            <person name="Maeda T."/>
            <person name="Takahashi S."/>
            <person name="Yoshida T."/>
            <person name="Shimamura S."/>
            <person name="Takaki Y."/>
            <person name="Nagai Y."/>
            <person name="Toyoda A."/>
            <person name="Suzuki Y."/>
            <person name="Arimoto A."/>
            <person name="Ishii H."/>
            <person name="Satoh N."/>
            <person name="Nishiyama T."/>
            <person name="Hasebe M."/>
            <person name="Maruyama T."/>
            <person name="Minagawa J."/>
            <person name="Obokata J."/>
            <person name="Shigenobu S."/>
        </authorList>
    </citation>
    <scope>NUCLEOTIDE SEQUENCE [LARGE SCALE GENOMIC DNA]</scope>
</reference>